<sequence length="344" mass="39148">MSKDPGLISVESGAYEIHYTSPYIRAGINSKNIGHNKVQKFDIQDINENGIKDIDEDDKSLSNRYQNPISNIQIYDIGTESVSIRWESVYGNSTAMIFIGEADSFDSTNFLITSGQKFMGRLPNIHLNGLKPDTQYKFAVGGDIYISRQTASNRITFNYNYMIYDIEKTEVPNRVFSKIYSFKTLNEHETINENNNTSQLNRHIYFVDNTIGDDSNNGLSKEFPWKTIFKATQKALAGDIVFVKPGVPYHEALRPLHQGTTDAPIKFISSDPNRPVILDGRRNFDDLTITSGVLNLLSFPLYLATCHNIYIEGFHFRNMKHTFNGTAYLHRVNNILIKNVFLMA</sequence>
<dbReference type="InterPro" id="IPR003961">
    <property type="entry name" value="FN3_dom"/>
</dbReference>
<dbReference type="InterPro" id="IPR013783">
    <property type="entry name" value="Ig-like_fold"/>
</dbReference>
<evidence type="ECO:0000313" key="1">
    <source>
        <dbReference type="EMBL" id="ETR70442.1"/>
    </source>
</evidence>
<dbReference type="InterPro" id="IPR036116">
    <property type="entry name" value="FN3_sf"/>
</dbReference>
<dbReference type="SUPFAM" id="SSF51126">
    <property type="entry name" value="Pectin lyase-like"/>
    <property type="match status" value="1"/>
</dbReference>
<name>A0A1V1P6D8_9BACT</name>
<dbReference type="SUPFAM" id="SSF49265">
    <property type="entry name" value="Fibronectin type III"/>
    <property type="match status" value="1"/>
</dbReference>
<organism evidence="1 2">
    <name type="scientific">Candidatus Magnetoglobus multicellularis str. Araruama</name>
    <dbReference type="NCBI Taxonomy" id="890399"/>
    <lineage>
        <taxon>Bacteria</taxon>
        <taxon>Pseudomonadati</taxon>
        <taxon>Thermodesulfobacteriota</taxon>
        <taxon>Desulfobacteria</taxon>
        <taxon>Desulfobacterales</taxon>
        <taxon>Desulfobacteraceae</taxon>
        <taxon>Candidatus Magnetoglobus</taxon>
    </lineage>
</organism>
<dbReference type="Proteomes" id="UP000189670">
    <property type="component" value="Unassembled WGS sequence"/>
</dbReference>
<reference evidence="2" key="1">
    <citation type="submission" date="2012-11" db="EMBL/GenBank/DDBJ databases">
        <authorList>
            <person name="Lucero-Rivera Y.E."/>
            <person name="Tovar-Ramirez D."/>
        </authorList>
    </citation>
    <scope>NUCLEOTIDE SEQUENCE [LARGE SCALE GENOMIC DNA]</scope>
    <source>
        <strain evidence="2">Araruama</strain>
    </source>
</reference>
<dbReference type="Gene3D" id="2.160.20.10">
    <property type="entry name" value="Single-stranded right-handed beta-helix, Pectin lyase-like"/>
    <property type="match status" value="1"/>
</dbReference>
<evidence type="ECO:0000313" key="2">
    <source>
        <dbReference type="Proteomes" id="UP000189670"/>
    </source>
</evidence>
<dbReference type="Gene3D" id="2.60.40.10">
    <property type="entry name" value="Immunoglobulins"/>
    <property type="match status" value="1"/>
</dbReference>
<proteinExistence type="predicted"/>
<dbReference type="AlphaFoldDB" id="A0A1V1P6D8"/>
<evidence type="ECO:0008006" key="3">
    <source>
        <dbReference type="Google" id="ProtNLM"/>
    </source>
</evidence>
<dbReference type="CDD" id="cd00063">
    <property type="entry name" value="FN3"/>
    <property type="match status" value="1"/>
</dbReference>
<accession>A0A1V1P6D8</accession>
<dbReference type="InterPro" id="IPR011050">
    <property type="entry name" value="Pectin_lyase_fold/virulence"/>
</dbReference>
<dbReference type="InterPro" id="IPR012334">
    <property type="entry name" value="Pectin_lyas_fold"/>
</dbReference>
<protein>
    <recommendedName>
        <fullName evidence="3">Fibronectin type-III domain-containing protein</fullName>
    </recommendedName>
</protein>
<comment type="caution">
    <text evidence="1">The sequence shown here is derived from an EMBL/GenBank/DDBJ whole genome shotgun (WGS) entry which is preliminary data.</text>
</comment>
<gene>
    <name evidence="1" type="ORF">OMM_03241</name>
</gene>
<dbReference type="EMBL" id="ATBP01000423">
    <property type="protein sequence ID" value="ETR70442.1"/>
    <property type="molecule type" value="Genomic_DNA"/>
</dbReference>